<keyword evidence="3" id="KW-1185">Reference proteome</keyword>
<evidence type="ECO:0000256" key="1">
    <source>
        <dbReference type="SAM" id="MobiDB-lite"/>
    </source>
</evidence>
<dbReference type="VEuPathDB" id="CryptoDB:Vbra_8366"/>
<dbReference type="InParanoid" id="A0A0G4EW11"/>
<evidence type="ECO:0000313" key="2">
    <source>
        <dbReference type="EMBL" id="CEM02407.1"/>
    </source>
</evidence>
<dbReference type="EMBL" id="CDMY01000325">
    <property type="protein sequence ID" value="CEM02407.1"/>
    <property type="molecule type" value="Genomic_DNA"/>
</dbReference>
<gene>
    <name evidence="2" type="ORF">Vbra_8366</name>
</gene>
<evidence type="ECO:0000313" key="3">
    <source>
        <dbReference type="Proteomes" id="UP000041254"/>
    </source>
</evidence>
<reference evidence="2 3" key="1">
    <citation type="submission" date="2014-11" db="EMBL/GenBank/DDBJ databases">
        <authorList>
            <person name="Zhu J."/>
            <person name="Qi W."/>
            <person name="Song R."/>
        </authorList>
    </citation>
    <scope>NUCLEOTIDE SEQUENCE [LARGE SCALE GENOMIC DNA]</scope>
</reference>
<protein>
    <submittedName>
        <fullName evidence="2">Uncharacterized protein</fullName>
    </submittedName>
</protein>
<sequence length="194" mass="21055">MLPSHRRQHYFYTSAPPHPVVADVAGDGDNPPDADADAGAGVETSAAVMPSADGPDEGQRGSNTTPTERLIRDSDEAAAAVRVLEGLLPPPTASSAEWTHMRRRSNIQIDATEAAYYLDKAIKAESARAKQQMLNKAQIRLDALEKFAQNLATKGSLSADEREQFCLTQDKLPPLRRLKRKAEATISLSGEHLQ</sequence>
<dbReference type="AlphaFoldDB" id="A0A0G4EW11"/>
<feature type="region of interest" description="Disordered" evidence="1">
    <location>
        <begin position="1"/>
        <end position="72"/>
    </location>
</feature>
<organism evidence="2 3">
    <name type="scientific">Vitrella brassicaformis (strain CCMP3155)</name>
    <dbReference type="NCBI Taxonomy" id="1169540"/>
    <lineage>
        <taxon>Eukaryota</taxon>
        <taxon>Sar</taxon>
        <taxon>Alveolata</taxon>
        <taxon>Colpodellida</taxon>
        <taxon>Vitrellaceae</taxon>
        <taxon>Vitrella</taxon>
    </lineage>
</organism>
<name>A0A0G4EW11_VITBC</name>
<proteinExistence type="predicted"/>
<dbReference type="Proteomes" id="UP000041254">
    <property type="component" value="Unassembled WGS sequence"/>
</dbReference>
<accession>A0A0G4EW11</accession>